<dbReference type="CDD" id="cd07042">
    <property type="entry name" value="STAS_SulP_like_sulfate_transporter"/>
    <property type="match status" value="1"/>
</dbReference>
<evidence type="ECO:0000256" key="4">
    <source>
        <dbReference type="ARBA" id="ARBA00023136"/>
    </source>
</evidence>
<evidence type="ECO:0000313" key="9">
    <source>
        <dbReference type="Proteomes" id="UP000789390"/>
    </source>
</evidence>
<dbReference type="Proteomes" id="UP000789390">
    <property type="component" value="Unassembled WGS sequence"/>
</dbReference>
<feature type="transmembrane region" description="Helical" evidence="6">
    <location>
        <begin position="1120"/>
        <end position="1147"/>
    </location>
</feature>
<feature type="domain" description="STAS" evidence="7">
    <location>
        <begin position="1161"/>
        <end position="1251"/>
    </location>
</feature>
<evidence type="ECO:0000256" key="5">
    <source>
        <dbReference type="SAM" id="MobiDB-lite"/>
    </source>
</evidence>
<sequence>MHTKIGDSSLQLSLSFNEKKNVETSFQMDPSCSSSTTSEMSVSWSEGGGSTEDKMEKESSVPRKMMARAKRRIRKTCTTKLLKRRLPIIEWLPKYTLRSLFHDCMAGFTVALTAIPQGIAYGAVAGVPVEYGLYTAFAGPFIYALLGSVSQITMGPTAVMALMTHQYVQLGGAPYAIILSFVSGCIELLAGLLNLGFIMDFISAPVISGFCTAAAVTVILSQFKTILGLTFRGSTFTKVLPGIFKYWRTIRVWDAVLGFAFIAFLLLLKNLTLIKKWFNSGCCLHHPCVEKALWFVSTCRNALAVILGCLIAYIFEIYGQRPFQLLGEVKCGIPDFQIPPFTFERPDEEFAPSNWTDSDSGNQTSYEVVTFPEILKDMGPGMVLVPVIAILEQVAIAKAFSNGKKTDSTQEMIAVGAGSIFCSFFGCIPLTASFSRSSVLSASGGKTQFASLFNGCLVLFALAFLMPTFYFIPKSILGAVIITAVYPMIEYHEIPSMWRGRRIELLPFITTFLCCLLINMEYGILIGAQTHLLLLAYEGSRSKSTLTRYKENDEERVVLQADRNLYFPSVERFRNALTKVSIDVEAKNRVIVLDMGRVNQVDHTTLKAREAIMPSTSHVNATFSDEDPENGAIEAEAEFTISDDHSVMDYRSSESKADENDPRKTDTLSNRKVLEQIKNRFRRNCTTKQLIRRLPILNWMQTYNLKSAFCDCMAGVTVALTAIPQGIAYGAVAGVPVEYGMYTAFAGPFIYALLGSVSQVTVGPTAVMALMAYEYVQKGGPGYAIVLSFLAGCLELIAGLLNLGFIMDFISGPVIYGFCSAAATTVIFSQIKILLGLKFRGSAFSTVISGIFTNWQAIRIWDAGLGIVFIVVLISLKKWFKNTCCLHNPRVEKVLWFISTCRNALALAFGCLLSFILEINNYRPFDLTGEIKSGIPLFQLPPFSFARPAESLAEYLIKHNESYINWTEIAQQEPTYTTVNFGVILKDLGAGLALVPIIAILEQIAIAKAFSNGAKTDSTQEMIALGAGSIFCSFFGCIPLTASFARSSVLAASGGKTQLASFFNGCTVLLALAFLMPTFYFIPKTVLAAVIITAVYPMIEYHEILPMWKGRRIELIPFAATYFCCLLINMEYGILIGAQSHLLLLAFEASRPESTFMRYKQESQQENDEECIVLQADRNLYFPSVERFRKILGRATLDETISSRVIIMDMSRVNQVDYTSLKMLKSMLSSWSKKGEKYRFINVDSNLKKALLSVLPTNVSISSSNGTHTPGRHTFSIDEQKEGSSIVTKID</sequence>
<feature type="transmembrane region" description="Helical" evidence="6">
    <location>
        <begin position="104"/>
        <end position="129"/>
    </location>
</feature>
<protein>
    <recommendedName>
        <fullName evidence="7">STAS domain-containing protein</fullName>
    </recommendedName>
</protein>
<dbReference type="InterPro" id="IPR011547">
    <property type="entry name" value="SLC26A/SulP_dom"/>
</dbReference>
<dbReference type="SUPFAM" id="SSF52091">
    <property type="entry name" value="SpoIIaa-like"/>
    <property type="match status" value="1"/>
</dbReference>
<comment type="caution">
    <text evidence="8">The sequence shown here is derived from an EMBL/GenBank/DDBJ whole genome shotgun (WGS) entry which is preliminary data.</text>
</comment>
<keyword evidence="9" id="KW-1185">Reference proteome</keyword>
<feature type="transmembrane region" description="Helical" evidence="6">
    <location>
        <begin position="896"/>
        <end position="917"/>
    </location>
</feature>
<dbReference type="Gene3D" id="3.30.750.24">
    <property type="entry name" value="STAS domain"/>
    <property type="match status" value="2"/>
</dbReference>
<feature type="transmembrane region" description="Helical" evidence="6">
    <location>
        <begin position="175"/>
        <end position="199"/>
    </location>
</feature>
<feature type="transmembrane region" description="Helical" evidence="6">
    <location>
        <begin position="252"/>
        <end position="272"/>
    </location>
</feature>
<evidence type="ECO:0000256" key="1">
    <source>
        <dbReference type="ARBA" id="ARBA00004141"/>
    </source>
</evidence>
<dbReference type="InterPro" id="IPR002645">
    <property type="entry name" value="STAS_dom"/>
</dbReference>
<feature type="transmembrane region" description="Helical" evidence="6">
    <location>
        <begin position="205"/>
        <end position="231"/>
    </location>
</feature>
<feature type="transmembrane region" description="Helical" evidence="6">
    <location>
        <begin position="505"/>
        <end position="525"/>
    </location>
</feature>
<feature type="transmembrane region" description="Helical" evidence="6">
    <location>
        <begin position="292"/>
        <end position="315"/>
    </location>
</feature>
<dbReference type="Pfam" id="PF00916">
    <property type="entry name" value="Sulfate_transp"/>
    <property type="match status" value="3"/>
</dbReference>
<dbReference type="InterPro" id="IPR036513">
    <property type="entry name" value="STAS_dom_sf"/>
</dbReference>
<feature type="transmembrane region" description="Helical" evidence="6">
    <location>
        <begin position="1022"/>
        <end position="1045"/>
    </location>
</feature>
<comment type="subcellular location">
    <subcellularLocation>
        <location evidence="1">Membrane</location>
        <topology evidence="1">Multi-pass membrane protein</topology>
    </subcellularLocation>
</comment>
<dbReference type="GO" id="GO:0055085">
    <property type="term" value="P:transmembrane transport"/>
    <property type="evidence" value="ECO:0007669"/>
    <property type="project" value="InterPro"/>
</dbReference>
<feature type="transmembrane region" description="Helical" evidence="6">
    <location>
        <begin position="988"/>
        <end position="1010"/>
    </location>
</feature>
<dbReference type="Pfam" id="PF01740">
    <property type="entry name" value="STAS"/>
    <property type="match status" value="1"/>
</dbReference>
<feature type="transmembrane region" description="Helical" evidence="6">
    <location>
        <begin position="1057"/>
        <end position="1075"/>
    </location>
</feature>
<feature type="transmembrane region" description="Helical" evidence="6">
    <location>
        <begin position="381"/>
        <end position="400"/>
    </location>
</feature>
<feature type="region of interest" description="Disordered" evidence="5">
    <location>
        <begin position="22"/>
        <end position="65"/>
    </location>
</feature>
<feature type="transmembrane region" description="Helical" evidence="6">
    <location>
        <begin position="412"/>
        <end position="432"/>
    </location>
</feature>
<keyword evidence="3 6" id="KW-1133">Transmembrane helix</keyword>
<evidence type="ECO:0000256" key="2">
    <source>
        <dbReference type="ARBA" id="ARBA00022692"/>
    </source>
</evidence>
<dbReference type="GO" id="GO:0016020">
    <property type="term" value="C:membrane"/>
    <property type="evidence" value="ECO:0007669"/>
    <property type="project" value="UniProtKB-SubCell"/>
</dbReference>
<feature type="transmembrane region" description="Helical" evidence="6">
    <location>
        <begin position="749"/>
        <end position="773"/>
    </location>
</feature>
<name>A0A8J2RJY2_9CRUS</name>
<feature type="region of interest" description="Disordered" evidence="5">
    <location>
        <begin position="1263"/>
        <end position="1291"/>
    </location>
</feature>
<organism evidence="8 9">
    <name type="scientific">Daphnia galeata</name>
    <dbReference type="NCBI Taxonomy" id="27404"/>
    <lineage>
        <taxon>Eukaryota</taxon>
        <taxon>Metazoa</taxon>
        <taxon>Ecdysozoa</taxon>
        <taxon>Arthropoda</taxon>
        <taxon>Crustacea</taxon>
        <taxon>Branchiopoda</taxon>
        <taxon>Diplostraca</taxon>
        <taxon>Cladocera</taxon>
        <taxon>Anomopoda</taxon>
        <taxon>Daphniidae</taxon>
        <taxon>Daphnia</taxon>
    </lineage>
</organism>
<evidence type="ECO:0000313" key="8">
    <source>
        <dbReference type="EMBL" id="CAH0106208.1"/>
    </source>
</evidence>
<keyword evidence="4 6" id="KW-0472">Membrane</keyword>
<feature type="transmembrane region" description="Helical" evidence="6">
    <location>
        <begin position="858"/>
        <end position="876"/>
    </location>
</feature>
<feature type="compositionally biased region" description="Low complexity" evidence="5">
    <location>
        <begin position="31"/>
        <end position="45"/>
    </location>
</feature>
<feature type="domain" description="STAS" evidence="7">
    <location>
        <begin position="557"/>
        <end position="608"/>
    </location>
</feature>
<proteinExistence type="predicted"/>
<reference evidence="8" key="1">
    <citation type="submission" date="2021-11" db="EMBL/GenBank/DDBJ databases">
        <authorList>
            <person name="Schell T."/>
        </authorList>
    </citation>
    <scope>NUCLEOTIDE SEQUENCE</scope>
    <source>
        <strain evidence="8">M5</strain>
    </source>
</reference>
<dbReference type="PROSITE" id="PS50801">
    <property type="entry name" value="STAS"/>
    <property type="match status" value="2"/>
</dbReference>
<feature type="transmembrane region" description="Helical" evidence="6">
    <location>
        <begin position="785"/>
        <end position="807"/>
    </location>
</feature>
<accession>A0A8J2RJY2</accession>
<dbReference type="OrthoDB" id="288203at2759"/>
<dbReference type="PANTHER" id="PTHR11814">
    <property type="entry name" value="SULFATE TRANSPORTER"/>
    <property type="match status" value="1"/>
</dbReference>
<keyword evidence="2 6" id="KW-0812">Transmembrane</keyword>
<feature type="transmembrane region" description="Helical" evidence="6">
    <location>
        <begin position="452"/>
        <end position="470"/>
    </location>
</feature>
<evidence type="ECO:0000256" key="3">
    <source>
        <dbReference type="ARBA" id="ARBA00022989"/>
    </source>
</evidence>
<dbReference type="EMBL" id="CAKKLH010000223">
    <property type="protein sequence ID" value="CAH0106208.1"/>
    <property type="molecule type" value="Genomic_DNA"/>
</dbReference>
<feature type="compositionally biased region" description="Basic and acidic residues" evidence="5">
    <location>
        <begin position="51"/>
        <end position="61"/>
    </location>
</feature>
<dbReference type="InterPro" id="IPR001902">
    <property type="entry name" value="SLC26A/SulP_fam"/>
</dbReference>
<evidence type="ECO:0000256" key="6">
    <source>
        <dbReference type="SAM" id="Phobius"/>
    </source>
</evidence>
<evidence type="ECO:0000259" key="7">
    <source>
        <dbReference type="PROSITE" id="PS50801"/>
    </source>
</evidence>
<gene>
    <name evidence="8" type="ORF">DGAL_LOCUS9359</name>
</gene>
<feature type="transmembrane region" description="Helical" evidence="6">
    <location>
        <begin position="141"/>
        <end position="163"/>
    </location>
</feature>
<feature type="transmembrane region" description="Helical" evidence="6">
    <location>
        <begin position="813"/>
        <end position="837"/>
    </location>
</feature>